<evidence type="ECO:0000256" key="1">
    <source>
        <dbReference type="SAM" id="Phobius"/>
    </source>
</evidence>
<proteinExistence type="predicted"/>
<accession>A0ABT5VIK0</accession>
<dbReference type="Proteomes" id="UP001148125">
    <property type="component" value="Unassembled WGS sequence"/>
</dbReference>
<keyword evidence="1" id="KW-0472">Membrane</keyword>
<evidence type="ECO:0008006" key="4">
    <source>
        <dbReference type="Google" id="ProtNLM"/>
    </source>
</evidence>
<dbReference type="PROSITE" id="PS51257">
    <property type="entry name" value="PROKAR_LIPOPROTEIN"/>
    <property type="match status" value="1"/>
</dbReference>
<keyword evidence="3" id="KW-1185">Reference proteome</keyword>
<reference evidence="2" key="1">
    <citation type="submission" date="2024-05" db="EMBL/GenBank/DDBJ databases">
        <title>Alkalihalobacillus sp. strain MEB203 novel alkaliphilic bacterium from Lonar Lake, India.</title>
        <authorList>
            <person name="Joshi A."/>
            <person name="Thite S."/>
            <person name="Mengade P."/>
        </authorList>
    </citation>
    <scope>NUCLEOTIDE SEQUENCE</scope>
    <source>
        <strain evidence="2">MEB 203</strain>
    </source>
</reference>
<evidence type="ECO:0000313" key="2">
    <source>
        <dbReference type="EMBL" id="MDE5415282.1"/>
    </source>
</evidence>
<keyword evidence="1" id="KW-0812">Transmembrane</keyword>
<dbReference type="EMBL" id="JAOTPO010000014">
    <property type="protein sequence ID" value="MDE5415282.1"/>
    <property type="molecule type" value="Genomic_DNA"/>
</dbReference>
<protein>
    <recommendedName>
        <fullName evidence="4">Lipoprotein</fullName>
    </recommendedName>
</protein>
<keyword evidence="1" id="KW-1133">Transmembrane helix</keyword>
<sequence>MKTSRIYFVIFISIIALTACNYGYHENVTFIESSTIENFPIPENAEMTTNRTPTNPKIEKYELYKLTSGRQELILPQRYLEEIEAWGWIELEEERFGVKNVFKKEDKKVWFIIEDGVFSITEISE</sequence>
<name>A0ABT5VIK0_9BACI</name>
<organism evidence="2 3">
    <name type="scientific">Alkalihalobacterium chitinilyticum</name>
    <dbReference type="NCBI Taxonomy" id="2980103"/>
    <lineage>
        <taxon>Bacteria</taxon>
        <taxon>Bacillati</taxon>
        <taxon>Bacillota</taxon>
        <taxon>Bacilli</taxon>
        <taxon>Bacillales</taxon>
        <taxon>Bacillaceae</taxon>
        <taxon>Alkalihalobacterium</taxon>
    </lineage>
</organism>
<dbReference type="RefSeq" id="WP_275119886.1">
    <property type="nucleotide sequence ID" value="NZ_JAOTPO010000014.1"/>
</dbReference>
<feature type="transmembrane region" description="Helical" evidence="1">
    <location>
        <begin position="6"/>
        <end position="24"/>
    </location>
</feature>
<comment type="caution">
    <text evidence="2">The sequence shown here is derived from an EMBL/GenBank/DDBJ whole genome shotgun (WGS) entry which is preliminary data.</text>
</comment>
<evidence type="ECO:0000313" key="3">
    <source>
        <dbReference type="Proteomes" id="UP001148125"/>
    </source>
</evidence>
<gene>
    <name evidence="2" type="ORF">N7Z68_18135</name>
</gene>